<feature type="transmembrane region" description="Helical" evidence="1">
    <location>
        <begin position="556"/>
        <end position="575"/>
    </location>
</feature>
<feature type="transmembrane region" description="Helical" evidence="1">
    <location>
        <begin position="80"/>
        <end position="98"/>
    </location>
</feature>
<dbReference type="EMBL" id="VCYH01000001">
    <property type="protein sequence ID" value="MDN7023557.1"/>
    <property type="molecule type" value="Genomic_DNA"/>
</dbReference>
<accession>A0ABT8M6J2</accession>
<feature type="transmembrane region" description="Helical" evidence="1">
    <location>
        <begin position="530"/>
        <end position="549"/>
    </location>
</feature>
<feature type="transmembrane region" description="Helical" evidence="1">
    <location>
        <begin position="231"/>
        <end position="248"/>
    </location>
</feature>
<keyword evidence="1" id="KW-0812">Transmembrane</keyword>
<evidence type="ECO:0000313" key="2">
    <source>
        <dbReference type="EMBL" id="MDN7023557.1"/>
    </source>
</evidence>
<name>A0ABT8M6J2_9EURY</name>
<dbReference type="RefSeq" id="WP_301662599.1">
    <property type="nucleotide sequence ID" value="NZ_VCYH01000001.1"/>
</dbReference>
<feature type="transmembrane region" description="Helical" evidence="1">
    <location>
        <begin position="12"/>
        <end position="36"/>
    </location>
</feature>
<sequence>MWQSISHLLNENYIYIFLFAASLFGIITISAPNLLINDSWITVNQLHQLAEGHQVTFSEGKYGAFYNRTPFTYFEVRNNVLMYSLMLPITALPSLVGISLWGDFFGYAVIALWTCLGIFVINGMQRLYIQYSSNEKLRHFRILKIFAMILIFALFFYNLFLFNPERWLPGTAPLETAAVIFTNHLLFASFAVITFTTYKDIFERTSAVLLCTAATICCSSWIVWAGAGKDHMLVGTLVALLVLLMVRHIKNGKDTYLYAAFLMSGLVVWARPDVGLATTAALLIWTGYNYFTTQTERKQSQSAAYLLSPLFTAVGALPFFVNNIITTGQPLVPVYFLKFSLDSENVIETGGAGQVSDAMLDTVMHSYVPGALPTDAIHSITAFLQNAAGIFFDPASGSMGLLGADPLILLGIVLAAYLLATRTTAFSPSERNIIIFTTILILCTLLVFTYRFSGLNHSHGIVPDMRYLSPLYIPGSFFGLLMLKPILTAESFARRTLKSMLCLFPVLLPVLLLPVILQPIERMLDIDTSYFTKLVIMAASAVIITAILAYRRRIPVSWLSIPLAILLLLPLIWQIDMVIYFGCRRFYEYEFWIPFTNHLYEGLCFFLYGSG</sequence>
<keyword evidence="1" id="KW-0472">Membrane</keyword>
<feature type="transmembrane region" description="Helical" evidence="1">
    <location>
        <begin position="174"/>
        <end position="195"/>
    </location>
</feature>
<feature type="transmembrane region" description="Helical" evidence="1">
    <location>
        <begin position="499"/>
        <end position="518"/>
    </location>
</feature>
<feature type="transmembrane region" description="Helical" evidence="1">
    <location>
        <begin position="207"/>
        <end position="225"/>
    </location>
</feature>
<evidence type="ECO:0000313" key="3">
    <source>
        <dbReference type="Proteomes" id="UP001168338"/>
    </source>
</evidence>
<organism evidence="2 3">
    <name type="scientific">Methanoculleus frigidifontis</name>
    <dbReference type="NCBI Taxonomy" id="2584085"/>
    <lineage>
        <taxon>Archaea</taxon>
        <taxon>Methanobacteriati</taxon>
        <taxon>Methanobacteriota</taxon>
        <taxon>Stenosarchaea group</taxon>
        <taxon>Methanomicrobia</taxon>
        <taxon>Methanomicrobiales</taxon>
        <taxon>Methanomicrobiaceae</taxon>
        <taxon>Methanoculleus</taxon>
    </lineage>
</organism>
<reference evidence="2" key="1">
    <citation type="submission" date="2019-05" db="EMBL/GenBank/DDBJ databases">
        <title>Methanoculleus sp. FWC-SCC1, a methanogenic archaeon isolated from deep marine cold seep.</title>
        <authorList>
            <person name="Chen Y.-W."/>
            <person name="Chen S.-C."/>
            <person name="Teng N.-H."/>
            <person name="Lai M.-C."/>
        </authorList>
    </citation>
    <scope>NUCLEOTIDE SEQUENCE</scope>
    <source>
        <strain evidence="2">FWC-SCC1</strain>
    </source>
</reference>
<feature type="transmembrane region" description="Helical" evidence="1">
    <location>
        <begin position="303"/>
        <end position="325"/>
    </location>
</feature>
<feature type="transmembrane region" description="Helical" evidence="1">
    <location>
        <begin position="432"/>
        <end position="450"/>
    </location>
</feature>
<evidence type="ECO:0000256" key="1">
    <source>
        <dbReference type="SAM" id="Phobius"/>
    </source>
</evidence>
<feature type="transmembrane region" description="Helical" evidence="1">
    <location>
        <begin position="142"/>
        <end position="162"/>
    </location>
</feature>
<feature type="transmembrane region" description="Helical" evidence="1">
    <location>
        <begin position="401"/>
        <end position="420"/>
    </location>
</feature>
<keyword evidence="3" id="KW-1185">Reference proteome</keyword>
<feature type="transmembrane region" description="Helical" evidence="1">
    <location>
        <begin position="470"/>
        <end position="487"/>
    </location>
</feature>
<evidence type="ECO:0008006" key="4">
    <source>
        <dbReference type="Google" id="ProtNLM"/>
    </source>
</evidence>
<feature type="transmembrane region" description="Helical" evidence="1">
    <location>
        <begin position="104"/>
        <end position="121"/>
    </location>
</feature>
<keyword evidence="1" id="KW-1133">Transmembrane helix</keyword>
<protein>
    <recommendedName>
        <fullName evidence="4">Glycosyltransferase RgtA/B/C/D-like domain-containing protein</fullName>
    </recommendedName>
</protein>
<proteinExistence type="predicted"/>
<gene>
    <name evidence="2" type="ORF">FGU65_01355</name>
</gene>
<comment type="caution">
    <text evidence="2">The sequence shown here is derived from an EMBL/GenBank/DDBJ whole genome shotgun (WGS) entry which is preliminary data.</text>
</comment>
<feature type="transmembrane region" description="Helical" evidence="1">
    <location>
        <begin position="255"/>
        <end position="270"/>
    </location>
</feature>
<feature type="transmembrane region" description="Helical" evidence="1">
    <location>
        <begin position="276"/>
        <end position="291"/>
    </location>
</feature>
<dbReference type="Proteomes" id="UP001168338">
    <property type="component" value="Unassembled WGS sequence"/>
</dbReference>